<evidence type="ECO:0000313" key="3">
    <source>
        <dbReference type="EnsemblPlants" id="Kaladp0098s0019.1.v1.1.CDS.1"/>
    </source>
</evidence>
<dbReference type="Gramene" id="Kaladp0098s0019.1.v1.1">
    <property type="protein sequence ID" value="Kaladp0098s0019.1.v1.1.CDS.1"/>
    <property type="gene ID" value="Kaladp0098s0019.v1.1"/>
</dbReference>
<dbReference type="CDD" id="cd06257">
    <property type="entry name" value="DnaJ"/>
    <property type="match status" value="1"/>
</dbReference>
<dbReference type="InterPro" id="IPR036869">
    <property type="entry name" value="J_dom_sf"/>
</dbReference>
<dbReference type="SUPFAM" id="SSF46565">
    <property type="entry name" value="Chaperone J-domain"/>
    <property type="match status" value="1"/>
</dbReference>
<dbReference type="AlphaFoldDB" id="A0A7N0V519"/>
<dbReference type="InterPro" id="IPR001623">
    <property type="entry name" value="DnaJ_domain"/>
</dbReference>
<dbReference type="SMART" id="SM00271">
    <property type="entry name" value="DnaJ"/>
    <property type="match status" value="1"/>
</dbReference>
<dbReference type="PANTHER" id="PTHR44137">
    <property type="entry name" value="BNAC03G44070D PROTEIN"/>
    <property type="match status" value="1"/>
</dbReference>
<dbReference type="PRINTS" id="PR00625">
    <property type="entry name" value="JDOMAIN"/>
</dbReference>
<keyword evidence="4" id="KW-1185">Reference proteome</keyword>
<reference evidence="3" key="1">
    <citation type="submission" date="2021-01" db="UniProtKB">
        <authorList>
            <consortium name="EnsemblPlants"/>
        </authorList>
    </citation>
    <scope>IDENTIFICATION</scope>
</reference>
<dbReference type="PANTHER" id="PTHR44137:SF24">
    <property type="entry name" value="DNAJ HEAT SHOCK N-TERMINAL DOMAIN-CONTAINING PROTEIN"/>
    <property type="match status" value="1"/>
</dbReference>
<feature type="compositionally biased region" description="Acidic residues" evidence="1">
    <location>
        <begin position="147"/>
        <end position="167"/>
    </location>
</feature>
<evidence type="ECO:0000313" key="4">
    <source>
        <dbReference type="Proteomes" id="UP000594263"/>
    </source>
</evidence>
<dbReference type="Pfam" id="PF11926">
    <property type="entry name" value="DUF3444"/>
    <property type="match status" value="1"/>
</dbReference>
<evidence type="ECO:0000256" key="1">
    <source>
        <dbReference type="SAM" id="MobiDB-lite"/>
    </source>
</evidence>
<dbReference type="EnsemblPlants" id="Kaladp0098s0019.1.v1.1">
    <property type="protein sequence ID" value="Kaladp0098s0019.1.v1.1.CDS.1"/>
    <property type="gene ID" value="Kaladp0098s0019.v1.1"/>
</dbReference>
<accession>A0A7N0V519</accession>
<sequence>MVTALKILRVAEEPIGEIGSPDWYKILQIEPFSSVNAVRKRYKKLALALHPDKSSFVGCGDAFKLVADAFRCLDDRERKKEFDLKLRVRIQDERMRREEEVVERFWTRCVGCGMLHRFERKYVGQNLMCTGCRKSFMAVEIEGNDDSDITLSDKEEEEEEEEDEVEEGKENEVGVSGPDDRDARASQNWKGKIIVYSRRKVSEKSSEASDVRRCNVSQKSSRGEIRSERLKAKRMKLAGEEMTLAELQLQAKQRRKVVEKKTVEKTVADKSFDSGKRKEKELQLQGVCLRGGSHEHVRHSVDLIHETRNGSKKSDTANVEQECEEDVLWLSALKKKKADIAKAKSTSKKRGRDVEDVASGRLEGGNFEIMTVEDSDFYDFDKDRVEKSFKQGQVWAVYDDEDGMPRHYGLIDQVVSTNPFEVKMSWLDRQTNSYEMLPISATSQSRVSCGRFKVDKKTVINSVNFFSHVVNCDRAAREVYSIYPKKGSVWALYNDEDMDIYGREGLPNRSFSIVIFLTSYSEMHGLSMAYLKKVNGLKTVFRRPEIGCGAVIWLEKVDVRLFSHQIPARKLSEVEAPKHLKDCWELDPASLPHNLLTSGWER</sequence>
<dbReference type="Gene3D" id="1.10.287.110">
    <property type="entry name" value="DnaJ domain"/>
    <property type="match status" value="1"/>
</dbReference>
<dbReference type="Proteomes" id="UP000594263">
    <property type="component" value="Unplaced"/>
</dbReference>
<evidence type="ECO:0000259" key="2">
    <source>
        <dbReference type="PROSITE" id="PS50076"/>
    </source>
</evidence>
<proteinExistence type="predicted"/>
<dbReference type="InterPro" id="IPR024593">
    <property type="entry name" value="DUF3444"/>
</dbReference>
<feature type="domain" description="J" evidence="2">
    <location>
        <begin position="22"/>
        <end position="86"/>
    </location>
</feature>
<feature type="compositionally biased region" description="Basic and acidic residues" evidence="1">
    <location>
        <begin position="168"/>
        <end position="184"/>
    </location>
</feature>
<dbReference type="PROSITE" id="PS50076">
    <property type="entry name" value="DNAJ_2"/>
    <property type="match status" value="1"/>
</dbReference>
<feature type="region of interest" description="Disordered" evidence="1">
    <location>
        <begin position="147"/>
        <end position="185"/>
    </location>
</feature>
<protein>
    <recommendedName>
        <fullName evidence="2">J domain-containing protein</fullName>
    </recommendedName>
</protein>
<organism evidence="3 4">
    <name type="scientific">Kalanchoe fedtschenkoi</name>
    <name type="common">Lavender scallops</name>
    <name type="synonym">South American air plant</name>
    <dbReference type="NCBI Taxonomy" id="63787"/>
    <lineage>
        <taxon>Eukaryota</taxon>
        <taxon>Viridiplantae</taxon>
        <taxon>Streptophyta</taxon>
        <taxon>Embryophyta</taxon>
        <taxon>Tracheophyta</taxon>
        <taxon>Spermatophyta</taxon>
        <taxon>Magnoliopsida</taxon>
        <taxon>eudicotyledons</taxon>
        <taxon>Gunneridae</taxon>
        <taxon>Pentapetalae</taxon>
        <taxon>Saxifragales</taxon>
        <taxon>Crassulaceae</taxon>
        <taxon>Kalanchoe</taxon>
    </lineage>
</organism>
<dbReference type="OMA" id="RLFHQFE"/>
<dbReference type="Pfam" id="PF00226">
    <property type="entry name" value="DnaJ"/>
    <property type="match status" value="1"/>
</dbReference>
<name>A0A7N0V519_KALFE</name>